<proteinExistence type="predicted"/>
<comment type="caution">
    <text evidence="2">The sequence shown here is derived from an EMBL/GenBank/DDBJ whole genome shotgun (WGS) entry which is preliminary data.</text>
</comment>
<dbReference type="Proteomes" id="UP001143981">
    <property type="component" value="Unassembled WGS sequence"/>
</dbReference>
<protein>
    <submittedName>
        <fullName evidence="2">Uncharacterized protein</fullName>
    </submittedName>
</protein>
<organism evidence="2 3">
    <name type="scientific">Coemansia biformis</name>
    <dbReference type="NCBI Taxonomy" id="1286918"/>
    <lineage>
        <taxon>Eukaryota</taxon>
        <taxon>Fungi</taxon>
        <taxon>Fungi incertae sedis</taxon>
        <taxon>Zoopagomycota</taxon>
        <taxon>Kickxellomycotina</taxon>
        <taxon>Kickxellomycetes</taxon>
        <taxon>Kickxellales</taxon>
        <taxon>Kickxellaceae</taxon>
        <taxon>Coemansia</taxon>
    </lineage>
</organism>
<evidence type="ECO:0000313" key="2">
    <source>
        <dbReference type="EMBL" id="KAJ1728527.1"/>
    </source>
</evidence>
<evidence type="ECO:0000256" key="1">
    <source>
        <dbReference type="SAM" id="MobiDB-lite"/>
    </source>
</evidence>
<keyword evidence="3" id="KW-1185">Reference proteome</keyword>
<evidence type="ECO:0000313" key="3">
    <source>
        <dbReference type="Proteomes" id="UP001143981"/>
    </source>
</evidence>
<sequence>HAEAPPATGAPGDGAAEDGTAPAAKKTAGAVDPAQPATKPPGMTRARSDTTTQAPADPLADLRARLKKKKSSPTLMTQTPESPQSLLLHAAPPMPSAGGKGAKTPKSVRNLVAMFEKP</sequence>
<dbReference type="EMBL" id="JANBOI010000794">
    <property type="protein sequence ID" value="KAJ1728527.1"/>
    <property type="molecule type" value="Genomic_DNA"/>
</dbReference>
<accession>A0A9W7Y9I3</accession>
<dbReference type="OrthoDB" id="10625105at2759"/>
<reference evidence="2" key="1">
    <citation type="submission" date="2022-07" db="EMBL/GenBank/DDBJ databases">
        <title>Phylogenomic reconstructions and comparative analyses of Kickxellomycotina fungi.</title>
        <authorList>
            <person name="Reynolds N.K."/>
            <person name="Stajich J.E."/>
            <person name="Barry K."/>
            <person name="Grigoriev I.V."/>
            <person name="Crous P."/>
            <person name="Smith M.E."/>
        </authorList>
    </citation>
    <scope>NUCLEOTIDE SEQUENCE</scope>
    <source>
        <strain evidence="2">BCRC 34381</strain>
    </source>
</reference>
<feature type="region of interest" description="Disordered" evidence="1">
    <location>
        <begin position="1"/>
        <end position="105"/>
    </location>
</feature>
<feature type="compositionally biased region" description="Low complexity" evidence="1">
    <location>
        <begin position="1"/>
        <end position="30"/>
    </location>
</feature>
<name>A0A9W7Y9I3_9FUNG</name>
<feature type="compositionally biased region" description="Polar residues" evidence="1">
    <location>
        <begin position="73"/>
        <end position="85"/>
    </location>
</feature>
<gene>
    <name evidence="2" type="ORF">LPJ61_003989</name>
</gene>
<feature type="non-terminal residue" evidence="2">
    <location>
        <position position="1"/>
    </location>
</feature>
<dbReference type="AlphaFoldDB" id="A0A9W7Y9I3"/>